<accession>A0ABQ7I2N2</accession>
<protein>
    <submittedName>
        <fullName evidence="1">Uncharacterized protein</fullName>
    </submittedName>
</protein>
<sequence length="117" mass="13462">MEGNKIIQEFALKLTNTQRAIINQLKIDYEALINDIDPVILDSPYLSFQNGLNIKFAGKKIIRKDKYPLETKRPSVILQVGDQSYLFDGEKFMYESPTDNKMKSLLSKVEDAIKKAY</sequence>
<dbReference type="EMBL" id="SBIQ01000002">
    <property type="protein sequence ID" value="KAF7684741.1"/>
    <property type="molecule type" value="Genomic_DNA"/>
</dbReference>
<evidence type="ECO:0000313" key="2">
    <source>
        <dbReference type="Proteomes" id="UP001516464"/>
    </source>
</evidence>
<organism evidence="1 2">
    <name type="scientific">Astathelohania contejeani</name>
    <dbReference type="NCBI Taxonomy" id="164912"/>
    <lineage>
        <taxon>Eukaryota</taxon>
        <taxon>Fungi</taxon>
        <taxon>Fungi incertae sedis</taxon>
        <taxon>Microsporidia</taxon>
        <taxon>Astathelohaniidae</taxon>
        <taxon>Astathelohania</taxon>
    </lineage>
</organism>
<keyword evidence="2" id="KW-1185">Reference proteome</keyword>
<proteinExistence type="predicted"/>
<name>A0ABQ7I2N2_9MICR</name>
<evidence type="ECO:0000313" key="1">
    <source>
        <dbReference type="EMBL" id="KAF7684741.1"/>
    </source>
</evidence>
<dbReference type="Proteomes" id="UP001516464">
    <property type="component" value="Unassembled WGS sequence"/>
</dbReference>
<gene>
    <name evidence="1" type="ORF">TCON_0053</name>
</gene>
<comment type="caution">
    <text evidence="1">The sequence shown here is derived from an EMBL/GenBank/DDBJ whole genome shotgun (WGS) entry which is preliminary data.</text>
</comment>
<reference evidence="1 2" key="1">
    <citation type="submission" date="2019-01" db="EMBL/GenBank/DDBJ databases">
        <title>Genomes sequencing and comparative genomics of infectious freshwater microsporidia, Cucumispora dikerogammari and Thelohania contejeani.</title>
        <authorList>
            <person name="Cormier A."/>
            <person name="Giraud I."/>
            <person name="Wattier R."/>
            <person name="Teixeira M."/>
            <person name="Grandjean F."/>
            <person name="Rigaud T."/>
            <person name="Cordaux R."/>
        </authorList>
    </citation>
    <scope>NUCLEOTIDE SEQUENCE [LARGE SCALE GENOMIC DNA]</scope>
    <source>
        <strain evidence="1">T1</strain>
        <tissue evidence="1">Spores</tissue>
    </source>
</reference>